<dbReference type="PANTHER" id="PTHR46795">
    <property type="entry name" value="ABC TRANSPORTER PERMEASE-RELATED-RELATED"/>
    <property type="match status" value="1"/>
</dbReference>
<reference evidence="8 9" key="1">
    <citation type="submission" date="2020-10" db="EMBL/GenBank/DDBJ databases">
        <title>Blautia liquoris sp.nov., isolated from the mud in a fermentation cellar used for the production of Chinese strong-flavoured liquor.</title>
        <authorList>
            <person name="Lu L."/>
        </authorList>
    </citation>
    <scope>NUCLEOTIDE SEQUENCE [LARGE SCALE GENOMIC DNA]</scope>
    <source>
        <strain evidence="8 9">LZLJ-3</strain>
    </source>
</reference>
<evidence type="ECO:0000256" key="4">
    <source>
        <dbReference type="ARBA" id="ARBA00022989"/>
    </source>
</evidence>
<evidence type="ECO:0000313" key="9">
    <source>
        <dbReference type="Proteomes" id="UP000593601"/>
    </source>
</evidence>
<evidence type="ECO:0000256" key="6">
    <source>
        <dbReference type="SAM" id="Phobius"/>
    </source>
</evidence>
<gene>
    <name evidence="8" type="ORF">INP51_04030</name>
</gene>
<dbReference type="InterPro" id="IPR052536">
    <property type="entry name" value="ABC-4_Integral_Memb_Prot"/>
</dbReference>
<evidence type="ECO:0000259" key="7">
    <source>
        <dbReference type="Pfam" id="PF02687"/>
    </source>
</evidence>
<dbReference type="KEGG" id="bliq:INP51_04030"/>
<keyword evidence="5 6" id="KW-0472">Membrane</keyword>
<evidence type="ECO:0000256" key="5">
    <source>
        <dbReference type="ARBA" id="ARBA00023136"/>
    </source>
</evidence>
<dbReference type="GO" id="GO:0005886">
    <property type="term" value="C:plasma membrane"/>
    <property type="evidence" value="ECO:0007669"/>
    <property type="project" value="UniProtKB-SubCell"/>
</dbReference>
<keyword evidence="2" id="KW-1003">Cell membrane</keyword>
<dbReference type="AlphaFoldDB" id="A0A7M2RIH7"/>
<keyword evidence="4 6" id="KW-1133">Transmembrane helix</keyword>
<proteinExistence type="predicted"/>
<accession>A0A7M2RIH7</accession>
<feature type="domain" description="ABC3 transporter permease C-terminal" evidence="7">
    <location>
        <begin position="64"/>
        <end position="185"/>
    </location>
</feature>
<evidence type="ECO:0000313" key="8">
    <source>
        <dbReference type="EMBL" id="QOV20125.1"/>
    </source>
</evidence>
<feature type="transmembrane region" description="Helical" evidence="6">
    <location>
        <begin position="627"/>
        <end position="646"/>
    </location>
</feature>
<dbReference type="Proteomes" id="UP000593601">
    <property type="component" value="Chromosome"/>
</dbReference>
<feature type="transmembrane region" description="Helical" evidence="6">
    <location>
        <begin position="157"/>
        <end position="181"/>
    </location>
</feature>
<protein>
    <submittedName>
        <fullName evidence="8">ABC transporter permease</fullName>
    </submittedName>
</protein>
<evidence type="ECO:0000256" key="1">
    <source>
        <dbReference type="ARBA" id="ARBA00004651"/>
    </source>
</evidence>
<comment type="subcellular location">
    <subcellularLocation>
        <location evidence="1">Cell membrane</location>
        <topology evidence="1">Multi-pass membrane protein</topology>
    </subcellularLocation>
</comment>
<evidence type="ECO:0000256" key="2">
    <source>
        <dbReference type="ARBA" id="ARBA00022475"/>
    </source>
</evidence>
<feature type="transmembrane region" description="Helical" evidence="6">
    <location>
        <begin position="589"/>
        <end position="615"/>
    </location>
</feature>
<keyword evidence="3 6" id="KW-0812">Transmembrane</keyword>
<dbReference type="RefSeq" id="WP_193736445.1">
    <property type="nucleotide sequence ID" value="NZ_CP063304.1"/>
</dbReference>
<organism evidence="8 9">
    <name type="scientific">Blautia liquoris</name>
    <dbReference type="NCBI Taxonomy" id="2779518"/>
    <lineage>
        <taxon>Bacteria</taxon>
        <taxon>Bacillati</taxon>
        <taxon>Bacillota</taxon>
        <taxon>Clostridia</taxon>
        <taxon>Lachnospirales</taxon>
        <taxon>Lachnospiraceae</taxon>
        <taxon>Blautia</taxon>
    </lineage>
</organism>
<feature type="transmembrane region" description="Helical" evidence="6">
    <location>
        <begin position="232"/>
        <end position="252"/>
    </location>
</feature>
<dbReference type="PANTHER" id="PTHR46795:SF3">
    <property type="entry name" value="ABC TRANSPORTER PERMEASE"/>
    <property type="match status" value="1"/>
</dbReference>
<name>A0A7M2RIH7_9FIRM</name>
<dbReference type="InterPro" id="IPR003838">
    <property type="entry name" value="ABC3_permease_C"/>
</dbReference>
<feature type="transmembrane region" description="Helical" evidence="6">
    <location>
        <begin position="18"/>
        <end position="37"/>
    </location>
</feature>
<feature type="transmembrane region" description="Helical" evidence="6">
    <location>
        <begin position="286"/>
        <end position="307"/>
    </location>
</feature>
<dbReference type="Pfam" id="PF02687">
    <property type="entry name" value="FtsX"/>
    <property type="match status" value="1"/>
</dbReference>
<feature type="transmembrane region" description="Helical" evidence="6">
    <location>
        <begin position="537"/>
        <end position="559"/>
    </location>
</feature>
<feature type="transmembrane region" description="Helical" evidence="6">
    <location>
        <begin position="57"/>
        <end position="80"/>
    </location>
</feature>
<keyword evidence="9" id="KW-1185">Reference proteome</keyword>
<feature type="transmembrane region" description="Helical" evidence="6">
    <location>
        <begin position="113"/>
        <end position="137"/>
    </location>
</feature>
<feature type="transmembrane region" description="Helical" evidence="6">
    <location>
        <begin position="207"/>
        <end position="226"/>
    </location>
</feature>
<dbReference type="EMBL" id="CP063304">
    <property type="protein sequence ID" value="QOV20125.1"/>
    <property type="molecule type" value="Genomic_DNA"/>
</dbReference>
<sequence length="669" mass="74637">MFFKQVYRNAAKNRKGNGLFFGSLVIAIVAFYTLLSLGEQDVMRFLATIEGDAVHKLMLLLPAVYILSLFFVFFLVYFACKYQTDNRRKEFGMYLMLGMKRSRLFSMLFGETLWNSLLSLLVGLPAALFLTEIISLVTVKLVGLGIIGHHFTLSPGAILWTIGGYILVQLLSLIILCISLAHTEPAELLHSDSVKTQLEMSNTKSTISFILGVVLLLFAYYLGLFHLMDLNYATPLLLFSGIVGTFLLYRGLGEVLGKRIRRKRPGAKGLATFTGRQLQENVLHQYSTLAISSLLLLLALSCVSYGISLGHGNARETRSTDFSVFGNEQEIHHLLDEKEIRDIVKTSYPIYLSRTDAKINTDELAKTLREVERGGNIAEYLSCERVISEGSYNDLMQAMGKKKLELSEGQTALFSSMNDGYTFSTLDSALKKGVSIKINGTNYSLLSKLCHDNIVADRAITLSTALIVPDELFSKLATEPDPFCTNITLKDEIINQMGLMQAIQKMDSILSKTGLKYDSYLSGIGRNLFYTVSASYLTIYLGILFLLIANTVIGLKYLIWQRQNKHRYLTLLMLGTGIRELCDSVKKQITVFFSLVLGVAAISSVAAVCSMFSGLTRLPAETSIHTVTTYALIVLTVFIIIEIIYIKIVTRTACREIYSLETEERRDAT</sequence>
<evidence type="ECO:0000256" key="3">
    <source>
        <dbReference type="ARBA" id="ARBA00022692"/>
    </source>
</evidence>